<keyword evidence="2 4" id="KW-0067">ATP-binding</keyword>
<dbReference type="GO" id="GO:0005524">
    <property type="term" value="F:ATP binding"/>
    <property type="evidence" value="ECO:0007669"/>
    <property type="project" value="UniProtKB-KW"/>
</dbReference>
<evidence type="ECO:0000313" key="4">
    <source>
        <dbReference type="EMBL" id="MFD2639476.1"/>
    </source>
</evidence>
<protein>
    <submittedName>
        <fullName evidence="4">ATP-binding cassette domain-containing protein</fullName>
    </submittedName>
</protein>
<dbReference type="RefSeq" id="WP_377329400.1">
    <property type="nucleotide sequence ID" value="NZ_JBHUMZ010000025.1"/>
</dbReference>
<dbReference type="PANTHER" id="PTHR43158">
    <property type="entry name" value="SKFA PEPTIDE EXPORT ATP-BINDING PROTEIN SKFE"/>
    <property type="match status" value="1"/>
</dbReference>
<dbReference type="SUPFAM" id="SSF52540">
    <property type="entry name" value="P-loop containing nucleoside triphosphate hydrolases"/>
    <property type="match status" value="1"/>
</dbReference>
<evidence type="ECO:0000256" key="1">
    <source>
        <dbReference type="ARBA" id="ARBA00022741"/>
    </source>
</evidence>
<dbReference type="PROSITE" id="PS50893">
    <property type="entry name" value="ABC_TRANSPORTER_2"/>
    <property type="match status" value="1"/>
</dbReference>
<comment type="caution">
    <text evidence="4">The sequence shown here is derived from an EMBL/GenBank/DDBJ whole genome shotgun (WGS) entry which is preliminary data.</text>
</comment>
<feature type="domain" description="ABC transporter" evidence="3">
    <location>
        <begin position="4"/>
        <end position="229"/>
    </location>
</feature>
<dbReference type="InterPro" id="IPR003439">
    <property type="entry name" value="ABC_transporter-like_ATP-bd"/>
</dbReference>
<evidence type="ECO:0000313" key="5">
    <source>
        <dbReference type="Proteomes" id="UP001597452"/>
    </source>
</evidence>
<dbReference type="EMBL" id="JBHUMZ010000025">
    <property type="protein sequence ID" value="MFD2639476.1"/>
    <property type="molecule type" value="Genomic_DNA"/>
</dbReference>
<dbReference type="InterPro" id="IPR003593">
    <property type="entry name" value="AAA+_ATPase"/>
</dbReference>
<dbReference type="SMART" id="SM00382">
    <property type="entry name" value="AAA"/>
    <property type="match status" value="1"/>
</dbReference>
<evidence type="ECO:0000256" key="2">
    <source>
        <dbReference type="ARBA" id="ARBA00022840"/>
    </source>
</evidence>
<keyword evidence="1" id="KW-0547">Nucleotide-binding</keyword>
<dbReference type="Pfam" id="PF00005">
    <property type="entry name" value="ABC_tran"/>
    <property type="match status" value="1"/>
</dbReference>
<dbReference type="InterPro" id="IPR027417">
    <property type="entry name" value="P-loop_NTPase"/>
</dbReference>
<evidence type="ECO:0000259" key="3">
    <source>
        <dbReference type="PROSITE" id="PS50893"/>
    </source>
</evidence>
<reference evidence="5" key="1">
    <citation type="journal article" date="2019" name="Int. J. Syst. Evol. Microbiol.">
        <title>The Global Catalogue of Microorganisms (GCM) 10K type strain sequencing project: providing services to taxonomists for standard genome sequencing and annotation.</title>
        <authorList>
            <consortium name="The Broad Institute Genomics Platform"/>
            <consortium name="The Broad Institute Genome Sequencing Center for Infectious Disease"/>
            <person name="Wu L."/>
            <person name="Ma J."/>
        </authorList>
    </citation>
    <scope>NUCLEOTIDE SEQUENCE [LARGE SCALE GENOMIC DNA]</scope>
    <source>
        <strain evidence="5">TISTR 1571</strain>
    </source>
</reference>
<name>A0ABW5QCD2_9BACI</name>
<gene>
    <name evidence="4" type="ORF">ACFSW4_11400</name>
</gene>
<proteinExistence type="predicted"/>
<sequence length="300" mass="33602">MNVVVCKDVLKKYNKHLALDSLSVELKENRLIGLIGRNGAGKTTLLKMLAGQIVPTSGEVRVFGERPFNNLKVSVNSIYVDDQMNFSLEMTIKEILTAANMFYPNWDQTLADRLIDYFGISIDVYHDQLSKGKASTFNAIFGLASRCPLTMFDEPTTGMDYSVRQDFYRALLKDYMAHPRTMIISSHLLNELETILEEIVLIKNGSCILHNSIEDFKEFATGLTGDEESIQSVVNGEDIIYRKHLIKKQVYNVVGKSLSEIEKRQLSEAGVSITKVDAADLSMYLTSETKGGIDDVFTSS</sequence>
<accession>A0ABW5QCD2</accession>
<dbReference type="PANTHER" id="PTHR43158:SF5">
    <property type="entry name" value="ABC TRANSPORTER, ATP-BINDING PROTEIN"/>
    <property type="match status" value="1"/>
</dbReference>
<keyword evidence="5" id="KW-1185">Reference proteome</keyword>
<dbReference type="Gene3D" id="3.40.50.300">
    <property type="entry name" value="P-loop containing nucleotide triphosphate hydrolases"/>
    <property type="match status" value="1"/>
</dbReference>
<organism evidence="4 5">
    <name type="scientific">Piscibacillus salipiscarius</name>
    <dbReference type="NCBI Taxonomy" id="299480"/>
    <lineage>
        <taxon>Bacteria</taxon>
        <taxon>Bacillati</taxon>
        <taxon>Bacillota</taxon>
        <taxon>Bacilli</taxon>
        <taxon>Bacillales</taxon>
        <taxon>Bacillaceae</taxon>
        <taxon>Piscibacillus</taxon>
    </lineage>
</organism>
<dbReference type="Proteomes" id="UP001597452">
    <property type="component" value="Unassembled WGS sequence"/>
</dbReference>